<feature type="transmembrane region" description="Helical" evidence="5">
    <location>
        <begin position="1467"/>
        <end position="1490"/>
    </location>
</feature>
<keyword evidence="3" id="KW-0408">Iron</keyword>
<dbReference type="GO" id="GO:0020037">
    <property type="term" value="F:heme binding"/>
    <property type="evidence" value="ECO:0007669"/>
    <property type="project" value="InterPro"/>
</dbReference>
<feature type="transmembrane region" description="Helical" evidence="5">
    <location>
        <begin position="1248"/>
        <end position="1269"/>
    </location>
</feature>
<dbReference type="Pfam" id="PF00042">
    <property type="entry name" value="Globin"/>
    <property type="match status" value="3"/>
</dbReference>
<dbReference type="InterPro" id="IPR012292">
    <property type="entry name" value="Globin/Proto"/>
</dbReference>
<evidence type="ECO:0008006" key="9">
    <source>
        <dbReference type="Google" id="ProtNLM"/>
    </source>
</evidence>
<feature type="transmembrane region" description="Helical" evidence="5">
    <location>
        <begin position="1412"/>
        <end position="1430"/>
    </location>
</feature>
<dbReference type="GO" id="GO:0071500">
    <property type="term" value="P:cellular response to nitrosative stress"/>
    <property type="evidence" value="ECO:0007669"/>
    <property type="project" value="TreeGrafter"/>
</dbReference>
<dbReference type="Gene3D" id="1.10.490.10">
    <property type="entry name" value="Globins"/>
    <property type="match status" value="3"/>
</dbReference>
<dbReference type="SMART" id="SM01117">
    <property type="entry name" value="Cyt-b5"/>
    <property type="match status" value="1"/>
</dbReference>
<dbReference type="InterPro" id="IPR018506">
    <property type="entry name" value="Cyt_B5_heme-BS"/>
</dbReference>
<dbReference type="SUPFAM" id="SSF55856">
    <property type="entry name" value="Cytochrome b5-like heme/steroid binding domain"/>
    <property type="match status" value="1"/>
</dbReference>
<dbReference type="GO" id="GO:0046872">
    <property type="term" value="F:metal ion binding"/>
    <property type="evidence" value="ECO:0007669"/>
    <property type="project" value="UniProtKB-KW"/>
</dbReference>
<evidence type="ECO:0000256" key="5">
    <source>
        <dbReference type="SAM" id="Phobius"/>
    </source>
</evidence>
<organism evidence="8">
    <name type="scientific">Guillardia theta</name>
    <name type="common">Cryptophyte</name>
    <name type="synonym">Cryptomonas phi</name>
    <dbReference type="NCBI Taxonomy" id="55529"/>
    <lineage>
        <taxon>Eukaryota</taxon>
        <taxon>Cryptophyceae</taxon>
        <taxon>Pyrenomonadales</taxon>
        <taxon>Geminigeraceae</taxon>
        <taxon>Guillardia</taxon>
    </lineage>
</organism>
<evidence type="ECO:0000256" key="2">
    <source>
        <dbReference type="ARBA" id="ARBA00022723"/>
    </source>
</evidence>
<evidence type="ECO:0000313" key="8">
    <source>
        <dbReference type="EMBL" id="CAE2329091.1"/>
    </source>
</evidence>
<feature type="domain" description="Globin" evidence="6">
    <location>
        <begin position="537"/>
        <end position="675"/>
    </location>
</feature>
<dbReference type="GO" id="GO:0071949">
    <property type="term" value="F:FAD binding"/>
    <property type="evidence" value="ECO:0007669"/>
    <property type="project" value="TreeGrafter"/>
</dbReference>
<feature type="transmembrane region" description="Helical" evidence="5">
    <location>
        <begin position="1217"/>
        <end position="1236"/>
    </location>
</feature>
<dbReference type="InterPro" id="IPR000971">
    <property type="entry name" value="Globin"/>
</dbReference>
<evidence type="ECO:0000256" key="1">
    <source>
        <dbReference type="ARBA" id="ARBA00022617"/>
    </source>
</evidence>
<dbReference type="InterPro" id="IPR044399">
    <property type="entry name" value="Mb-like_M"/>
</dbReference>
<feature type="compositionally biased region" description="Polar residues" evidence="4">
    <location>
        <begin position="785"/>
        <end position="797"/>
    </location>
</feature>
<feature type="compositionally biased region" description="Polar residues" evidence="4">
    <location>
        <begin position="349"/>
        <end position="364"/>
    </location>
</feature>
<protein>
    <recommendedName>
        <fullName evidence="9">Globin family profile domain-containing protein</fullName>
    </recommendedName>
</protein>
<dbReference type="PANTHER" id="PTHR43396">
    <property type="entry name" value="FLAVOHEMOPROTEIN"/>
    <property type="match status" value="1"/>
</dbReference>
<feature type="compositionally biased region" description="Basic residues" evidence="4">
    <location>
        <begin position="383"/>
        <end position="394"/>
    </location>
</feature>
<feature type="transmembrane region" description="Helical" evidence="5">
    <location>
        <begin position="1374"/>
        <end position="1400"/>
    </location>
</feature>
<reference evidence="8" key="1">
    <citation type="submission" date="2021-01" db="EMBL/GenBank/DDBJ databases">
        <authorList>
            <person name="Corre E."/>
            <person name="Pelletier E."/>
            <person name="Niang G."/>
            <person name="Scheremetjew M."/>
            <person name="Finn R."/>
            <person name="Kale V."/>
            <person name="Holt S."/>
            <person name="Cochrane G."/>
            <person name="Meng A."/>
            <person name="Brown T."/>
            <person name="Cohen L."/>
        </authorList>
    </citation>
    <scope>NUCLEOTIDE SEQUENCE</scope>
    <source>
        <strain evidence="8">CCMP 2712</strain>
    </source>
</reference>
<dbReference type="GO" id="GO:0008941">
    <property type="term" value="F:nitric oxide dioxygenase NAD(P)H activity"/>
    <property type="evidence" value="ECO:0007669"/>
    <property type="project" value="TreeGrafter"/>
</dbReference>
<feature type="compositionally biased region" description="Basic and acidic residues" evidence="4">
    <location>
        <begin position="774"/>
        <end position="784"/>
    </location>
</feature>
<evidence type="ECO:0000259" key="6">
    <source>
        <dbReference type="PROSITE" id="PS01033"/>
    </source>
</evidence>
<feature type="region of interest" description="Disordered" evidence="4">
    <location>
        <begin position="741"/>
        <end position="797"/>
    </location>
</feature>
<dbReference type="Pfam" id="PF00173">
    <property type="entry name" value="Cyt-b5"/>
    <property type="match status" value="1"/>
</dbReference>
<dbReference type="PROSITE" id="PS00191">
    <property type="entry name" value="CYTOCHROME_B5_1"/>
    <property type="match status" value="1"/>
</dbReference>
<accession>A0A7S4PAX6</accession>
<name>A0A7S4PAX6_GUITH</name>
<dbReference type="InterPro" id="IPR009050">
    <property type="entry name" value="Globin-like_sf"/>
</dbReference>
<dbReference type="EMBL" id="HBKN01040999">
    <property type="protein sequence ID" value="CAE2329091.1"/>
    <property type="molecule type" value="Transcribed_RNA"/>
</dbReference>
<keyword evidence="5" id="KW-0812">Transmembrane</keyword>
<dbReference type="PROSITE" id="PS01033">
    <property type="entry name" value="GLOBIN"/>
    <property type="match status" value="1"/>
</dbReference>
<dbReference type="GO" id="GO:0046210">
    <property type="term" value="P:nitric oxide catabolic process"/>
    <property type="evidence" value="ECO:0007669"/>
    <property type="project" value="TreeGrafter"/>
</dbReference>
<evidence type="ECO:0000256" key="3">
    <source>
        <dbReference type="ARBA" id="ARBA00023004"/>
    </source>
</evidence>
<feature type="domain" description="Cytochrome b5 heme-binding" evidence="7">
    <location>
        <begin position="23"/>
        <end position="98"/>
    </location>
</feature>
<evidence type="ECO:0000259" key="7">
    <source>
        <dbReference type="PROSITE" id="PS50255"/>
    </source>
</evidence>
<dbReference type="InterPro" id="IPR001199">
    <property type="entry name" value="Cyt_B5-like_heme/steroid-bd"/>
</dbReference>
<dbReference type="PANTHER" id="PTHR43396:SF6">
    <property type="entry name" value="ABL201WP"/>
    <property type="match status" value="1"/>
</dbReference>
<keyword evidence="2" id="KW-0479">Metal-binding</keyword>
<keyword evidence="5" id="KW-1133">Transmembrane helix</keyword>
<evidence type="ECO:0000256" key="4">
    <source>
        <dbReference type="SAM" id="MobiDB-lite"/>
    </source>
</evidence>
<dbReference type="PROSITE" id="PS50255">
    <property type="entry name" value="CYTOCHROME_B5_2"/>
    <property type="match status" value="1"/>
</dbReference>
<proteinExistence type="predicted"/>
<keyword evidence="1" id="KW-0349">Heme</keyword>
<keyword evidence="5" id="KW-0472">Membrane</keyword>
<feature type="region of interest" description="Disordered" evidence="4">
    <location>
        <begin position="323"/>
        <end position="397"/>
    </location>
</feature>
<feature type="compositionally biased region" description="Basic and acidic residues" evidence="4">
    <location>
        <begin position="151"/>
        <end position="175"/>
    </location>
</feature>
<dbReference type="InterPro" id="IPR036400">
    <property type="entry name" value="Cyt_B5-like_heme/steroid_sf"/>
</dbReference>
<sequence>MSGVHLSAEVLQRISDKRKEKGNPTLTIEQVSRHNSKHDCLIVVNEMVFDVSSFLHKHPGGMSIILNQGGKDVSHIFFRNHSKHAHSFLPDLFCADLITSKKQDLDRITQIVKVKEIAAQIESPRKDSPRETSASLVYDVELSSPHGFVRERVTKFDSPRKSELDESPRSQRDSDLASDDDSTHGALNSQFSVPPVIIEETEAEVAGMEESPHNALDGHMLEEILFDVHSGRSSPTNRNPSKKMNGSNGKLESACPFMAIAMAHEAKQLENGHGNGESEITLSNSFKSANGDGGILAHMSGSFGSSKKLPINMLKPLHSLSSFSQRHGQSKDVAMESPRSVRSKEDLSSSKGGTSHGRNSSSFNHSRKSRGTNINKAGGVYRGRVRRKQHHTRKSQVPAVDMEEWGNHSYFIVTSWNKMLQKASYADLGLAIYDSVKDNETLEPLFRFTNKSVQGTKFVDMLSSIVENITSPADIYVKIAELAPMHHRKGVKGSHMPLMKEIILGVFKHTLGEDFSAEETKAWIWMWSYLSRALEHSLVDVGSTLGVVRESWEIILEKYDPAHLGEMVYDHLFKLAPNVTSLFTKSREYMAIKMGDMLCMLVSFADDPDNMKQQVSWLGLRHVNYKVRPHHIPLMGPVFMTVLAEASGEYWTEEMEKCWGIVFNMVCENMSEAIQDGEDYALSLEHTTQFMQERVDRSELSKVMRTELLVHCPSLFEKLEGDAASNERRNSLLERTKALRTASTTSSIDRTPSTQRDNQVDHGVSHLISSSATRRRDSVLDDAHNSSSQRGRQTRLKSTFTPVASCESDVEAQEEFAISIYDFTVEVAQLVWEPEKQLEQIFVYAPTFYACGMRSEHLKAIAQSLESGVASVIGEDWGEHMSDSLRWVWKMISDSLSSELDGLREKRSEIVLHQWQHMKDNVDVEYLGEVFWKHLNNISPEQTHLFRRSLRMWGSLLFHIMDMLVVSITEPADFFDQLFELTLRHVRYGVRSEYLNPFGQALIFTLQDIMETEFDEKSEKAWKEVWKKAANSMARGLNMGGNAITHALVEGNADALQEAISSAPRSKRDEWLCQIDINGAVISPLYWALHDGKYSIVEFILCDLLTIRADIHGYYYGRENLFSYHENLVEELGRECPHLMCTLLDGLLWHSKEKLPGRMVRVNYYIRDIYGDPDLQKDPWSSPLAHLINFGGNDVFKHPVVHKTLDLKWSKFGLKVFCLKECVYFAMIVFFMIGYVRDETLCDPQSETMRLVLTVFASLTLFAQVYVAFSHMRKNLMLPFSFGPFTFILPRTFASSWNLLRVVSCSLILVSFAGQHECNSCDSAVMNCTDVTNTTGAREFFVSSSWSLLAKAKGDATTSSTISSANVNDNRTSLAIAAVLLWAQMFQLSILSTPMAAFIYTIGIMFHDLSHSLFMIVILIFGFGSALTLIDDPPFDEGWDQSVVVLLQEVLGVAQPLYPDISALTRALLLIYVTCVNIGLLNILIAQLTITYDKLTADKEAFAMKHRASMCLDIECFIPLSWKRKIFCDLGFHLPLNFTASDVGPAGGIQEIEKDTCERYVPDRIMRFTGDASPEDPWPEVQ</sequence>
<dbReference type="SUPFAM" id="SSF46458">
    <property type="entry name" value="Globin-like"/>
    <property type="match status" value="3"/>
</dbReference>
<gene>
    <name evidence="8" type="ORF">GTHE00462_LOCUS32070</name>
</gene>
<feature type="compositionally biased region" description="Polar residues" evidence="4">
    <location>
        <begin position="741"/>
        <end position="757"/>
    </location>
</feature>
<dbReference type="CDD" id="cd01040">
    <property type="entry name" value="Mb-like"/>
    <property type="match status" value="1"/>
</dbReference>
<dbReference type="GO" id="GO:0019825">
    <property type="term" value="F:oxygen binding"/>
    <property type="evidence" value="ECO:0007669"/>
    <property type="project" value="InterPro"/>
</dbReference>
<feature type="region of interest" description="Disordered" evidence="4">
    <location>
        <begin position="151"/>
        <end position="195"/>
    </location>
</feature>
<dbReference type="Gene3D" id="3.10.120.10">
    <property type="entry name" value="Cytochrome b5-like heme/steroid binding domain"/>
    <property type="match status" value="1"/>
</dbReference>